<evidence type="ECO:0000313" key="4">
    <source>
        <dbReference type="EMBL" id="KKP44531.1"/>
    </source>
</evidence>
<evidence type="ECO:0000313" key="5">
    <source>
        <dbReference type="Proteomes" id="UP000034302"/>
    </source>
</evidence>
<evidence type="ECO:0000256" key="1">
    <source>
        <dbReference type="ARBA" id="ARBA00023067"/>
    </source>
</evidence>
<dbReference type="InterPro" id="IPR020816">
    <property type="entry name" value="Histone-like_DNA-bd_CS"/>
</dbReference>
<organism evidence="4 5">
    <name type="scientific">candidate division WS6 bacterium GW2011_GWC1_33_20</name>
    <dbReference type="NCBI Taxonomy" id="1619089"/>
    <lineage>
        <taxon>Bacteria</taxon>
        <taxon>Candidatus Dojkabacteria</taxon>
    </lineage>
</organism>
<accession>A0A0G0A005</accession>
<dbReference type="InterPro" id="IPR000119">
    <property type="entry name" value="Hist_DNA-bd"/>
</dbReference>
<dbReference type="AlphaFoldDB" id="A0A0G0A005"/>
<dbReference type="PRINTS" id="PR01727">
    <property type="entry name" value="DNABINDINGHU"/>
</dbReference>
<keyword evidence="2 4" id="KW-0238">DNA-binding</keyword>
<dbReference type="EMBL" id="LBOV01000002">
    <property type="protein sequence ID" value="KKP44531.1"/>
    <property type="molecule type" value="Genomic_DNA"/>
</dbReference>
<gene>
    <name evidence="4" type="ORF">UR34_C0002G0034</name>
</gene>
<evidence type="ECO:0000256" key="2">
    <source>
        <dbReference type="ARBA" id="ARBA00023125"/>
    </source>
</evidence>
<dbReference type="SUPFAM" id="SSF47729">
    <property type="entry name" value="IHF-like DNA-binding proteins"/>
    <property type="match status" value="1"/>
</dbReference>
<dbReference type="PROSITE" id="PS00045">
    <property type="entry name" value="HISTONE_LIKE"/>
    <property type="match status" value="1"/>
</dbReference>
<dbReference type="Pfam" id="PF00216">
    <property type="entry name" value="Bac_DNA_binding"/>
    <property type="match status" value="1"/>
</dbReference>
<dbReference type="PANTHER" id="PTHR33175">
    <property type="entry name" value="DNA-BINDING PROTEIN HU"/>
    <property type="match status" value="1"/>
</dbReference>
<dbReference type="GO" id="GO:0030527">
    <property type="term" value="F:structural constituent of chromatin"/>
    <property type="evidence" value="ECO:0007669"/>
    <property type="project" value="InterPro"/>
</dbReference>
<dbReference type="GO" id="GO:0003677">
    <property type="term" value="F:DNA binding"/>
    <property type="evidence" value="ECO:0007669"/>
    <property type="project" value="UniProtKB-KW"/>
</dbReference>
<dbReference type="GO" id="GO:0005829">
    <property type="term" value="C:cytosol"/>
    <property type="evidence" value="ECO:0007669"/>
    <property type="project" value="TreeGrafter"/>
</dbReference>
<dbReference type="GO" id="GO:0030261">
    <property type="term" value="P:chromosome condensation"/>
    <property type="evidence" value="ECO:0007669"/>
    <property type="project" value="UniProtKB-KW"/>
</dbReference>
<dbReference type="InterPro" id="IPR010992">
    <property type="entry name" value="IHF-like_DNA-bd_dom_sf"/>
</dbReference>
<dbReference type="CDD" id="cd13831">
    <property type="entry name" value="HU"/>
    <property type="match status" value="1"/>
</dbReference>
<evidence type="ECO:0000256" key="3">
    <source>
        <dbReference type="RuleBase" id="RU003939"/>
    </source>
</evidence>
<dbReference type="SMART" id="SM00411">
    <property type="entry name" value="BHL"/>
    <property type="match status" value="1"/>
</dbReference>
<comment type="similarity">
    <text evidence="3">Belongs to the bacterial histone-like protein family.</text>
</comment>
<dbReference type="Proteomes" id="UP000034302">
    <property type="component" value="Unassembled WGS sequence"/>
</dbReference>
<name>A0A0G0A005_9BACT</name>
<dbReference type="PANTHER" id="PTHR33175:SF3">
    <property type="entry name" value="DNA-BINDING PROTEIN HU-BETA"/>
    <property type="match status" value="1"/>
</dbReference>
<proteinExistence type="inferred from homology"/>
<sequence>MLKKDLVDKVAKTAGLTKKQSADAVDALFDAITSSLKGGDSVLLTGFGKFEVRQRAARVGINPKTLEKIKLPASKVPAFKAGKALKVAVK</sequence>
<comment type="caution">
    <text evidence="4">The sequence shown here is derived from an EMBL/GenBank/DDBJ whole genome shotgun (WGS) entry which is preliminary data.</text>
</comment>
<keyword evidence="1" id="KW-0226">DNA condensation</keyword>
<dbReference type="Gene3D" id="4.10.520.10">
    <property type="entry name" value="IHF-like DNA-binding proteins"/>
    <property type="match status" value="1"/>
</dbReference>
<reference evidence="4 5" key="1">
    <citation type="journal article" date="2015" name="Nature">
        <title>rRNA introns, odd ribosomes, and small enigmatic genomes across a large radiation of phyla.</title>
        <authorList>
            <person name="Brown C.T."/>
            <person name="Hug L.A."/>
            <person name="Thomas B.C."/>
            <person name="Sharon I."/>
            <person name="Castelle C.J."/>
            <person name="Singh A."/>
            <person name="Wilkins M.J."/>
            <person name="Williams K.H."/>
            <person name="Banfield J.F."/>
        </authorList>
    </citation>
    <scope>NUCLEOTIDE SEQUENCE [LARGE SCALE GENOMIC DNA]</scope>
</reference>
<protein>
    <submittedName>
        <fullName evidence="4">Histone family protein DNA-binding protein, DNA-binding protein HU-beta</fullName>
    </submittedName>
</protein>